<accession>A0A072PG28</accession>
<dbReference type="InterPro" id="IPR002018">
    <property type="entry name" value="CarbesteraseB"/>
</dbReference>
<name>A0A072PG28_9EURO</name>
<dbReference type="RefSeq" id="XP_013261307.1">
    <property type="nucleotide sequence ID" value="XM_013405853.1"/>
</dbReference>
<dbReference type="InterPro" id="IPR019826">
    <property type="entry name" value="Carboxylesterase_B_AS"/>
</dbReference>
<dbReference type="InterPro" id="IPR029058">
    <property type="entry name" value="AB_hydrolase_fold"/>
</dbReference>
<protein>
    <recommendedName>
        <fullName evidence="3">Carboxylic ester hydrolase</fullName>
        <ecNumber evidence="3">3.1.1.-</ecNumber>
    </recommendedName>
</protein>
<sequence>MSTSYKRHLCTQNLGPRGWVQGINLVSERTGKTVAHYFGGVRYAQPPIGHLRFRRTRPLAPDFRYGSEESPCPCTQGCRICPQPDWPDVLTPTDPHQWSEDCLGANIWVPSGAPPPEGWPVLFYIHGGFLQFGSPNKAADVVARMYDETTFKAIVVMPGYRLNLFGFLASQELQLEAQGDGENAGNMGFWDQRTAIEWTASMISFFGGNRENITVAGYSAGAHSVFHQLSHDLYLPSSRSIIKRAIMWSNGPGTQPKRVDQHQMAFDELLSKLRIHASTSSYDKLDRLRAVPAAELINALDSMNHSQFRGCSEDDFVNASLIANINTGDYGRRMKQRGVKLFIGECRDEHNLYRAWKTPKNSWKAVYDRLLEDYPVEAVDSTMRLYAPNKKLPRDCLDWIVLFGKIYADLQVHCLERGLIKKLSDAGLVVGKDILRYRVEFRVDCADSAWPPEWEVTHATDEGFWWWGNGWGNGLTAAEKRFVTPLYEAFTRFVAGDSVEWEKIGVKYSRRLTAEGTTDIWEDTRWEEAQSVWKAVNSAPLSSVSSKL</sequence>
<dbReference type="PROSITE" id="PS00122">
    <property type="entry name" value="CARBOXYLESTERASE_B_1"/>
    <property type="match status" value="1"/>
</dbReference>
<evidence type="ECO:0000256" key="1">
    <source>
        <dbReference type="ARBA" id="ARBA00005964"/>
    </source>
</evidence>
<dbReference type="HOGENOM" id="CLU_006586_17_1_1"/>
<evidence type="ECO:0000313" key="6">
    <source>
        <dbReference type="Proteomes" id="UP000027920"/>
    </source>
</evidence>
<dbReference type="PANTHER" id="PTHR43142:SF4">
    <property type="entry name" value="CARBOXYLIC ESTER HYDROLASE"/>
    <property type="match status" value="1"/>
</dbReference>
<keyword evidence="6" id="KW-1185">Reference proteome</keyword>
<evidence type="ECO:0000313" key="5">
    <source>
        <dbReference type="EMBL" id="KEF58717.1"/>
    </source>
</evidence>
<dbReference type="EC" id="3.1.1.-" evidence="3"/>
<dbReference type="AlphaFoldDB" id="A0A072PG28"/>
<evidence type="ECO:0000256" key="3">
    <source>
        <dbReference type="RuleBase" id="RU361235"/>
    </source>
</evidence>
<comment type="caution">
    <text evidence="5">The sequence shown here is derived from an EMBL/GenBank/DDBJ whole genome shotgun (WGS) entry which is preliminary data.</text>
</comment>
<keyword evidence="2 3" id="KW-0378">Hydrolase</keyword>
<dbReference type="PANTHER" id="PTHR43142">
    <property type="entry name" value="CARBOXYLIC ESTER HYDROLASE"/>
    <property type="match status" value="1"/>
</dbReference>
<feature type="domain" description="Carboxylesterase type B" evidence="4">
    <location>
        <begin position="18"/>
        <end position="495"/>
    </location>
</feature>
<proteinExistence type="inferred from homology"/>
<dbReference type="SUPFAM" id="SSF53474">
    <property type="entry name" value="alpha/beta-Hydrolases"/>
    <property type="match status" value="1"/>
</dbReference>
<dbReference type="GO" id="GO:0016787">
    <property type="term" value="F:hydrolase activity"/>
    <property type="evidence" value="ECO:0007669"/>
    <property type="project" value="UniProtKB-KW"/>
</dbReference>
<dbReference type="STRING" id="1182545.A0A072PG28"/>
<dbReference type="GeneID" id="25281560"/>
<comment type="similarity">
    <text evidence="1 3">Belongs to the type-B carboxylesterase/lipase family.</text>
</comment>
<dbReference type="OrthoDB" id="6846267at2759"/>
<dbReference type="ESTHER" id="9euro-a0a072pg28">
    <property type="family name" value="Fungal_carboxylesterase_lipase"/>
</dbReference>
<reference evidence="5 6" key="1">
    <citation type="submission" date="2013-03" db="EMBL/GenBank/DDBJ databases">
        <title>The Genome Sequence of Exophiala aquamarina CBS 119918.</title>
        <authorList>
            <consortium name="The Broad Institute Genomics Platform"/>
            <person name="Cuomo C."/>
            <person name="de Hoog S."/>
            <person name="Gorbushina A."/>
            <person name="Walker B."/>
            <person name="Young S.K."/>
            <person name="Zeng Q."/>
            <person name="Gargeya S."/>
            <person name="Fitzgerald M."/>
            <person name="Haas B."/>
            <person name="Abouelleil A."/>
            <person name="Allen A.W."/>
            <person name="Alvarado L."/>
            <person name="Arachchi H.M."/>
            <person name="Berlin A.M."/>
            <person name="Chapman S.B."/>
            <person name="Gainer-Dewar J."/>
            <person name="Goldberg J."/>
            <person name="Griggs A."/>
            <person name="Gujja S."/>
            <person name="Hansen M."/>
            <person name="Howarth C."/>
            <person name="Imamovic A."/>
            <person name="Ireland A."/>
            <person name="Larimer J."/>
            <person name="McCowan C."/>
            <person name="Murphy C."/>
            <person name="Pearson M."/>
            <person name="Poon T.W."/>
            <person name="Priest M."/>
            <person name="Roberts A."/>
            <person name="Saif S."/>
            <person name="Shea T."/>
            <person name="Sisk P."/>
            <person name="Sykes S."/>
            <person name="Wortman J."/>
            <person name="Nusbaum C."/>
            <person name="Birren B."/>
        </authorList>
    </citation>
    <scope>NUCLEOTIDE SEQUENCE [LARGE SCALE GENOMIC DNA]</scope>
    <source>
        <strain evidence="5 6">CBS 119918</strain>
    </source>
</reference>
<dbReference type="Gene3D" id="3.40.50.1820">
    <property type="entry name" value="alpha/beta hydrolase"/>
    <property type="match status" value="1"/>
</dbReference>
<gene>
    <name evidence="5" type="ORF">A1O9_06643</name>
</gene>
<dbReference type="EMBL" id="AMGV01000004">
    <property type="protein sequence ID" value="KEF58717.1"/>
    <property type="molecule type" value="Genomic_DNA"/>
</dbReference>
<organism evidence="5 6">
    <name type="scientific">Exophiala aquamarina CBS 119918</name>
    <dbReference type="NCBI Taxonomy" id="1182545"/>
    <lineage>
        <taxon>Eukaryota</taxon>
        <taxon>Fungi</taxon>
        <taxon>Dikarya</taxon>
        <taxon>Ascomycota</taxon>
        <taxon>Pezizomycotina</taxon>
        <taxon>Eurotiomycetes</taxon>
        <taxon>Chaetothyriomycetidae</taxon>
        <taxon>Chaetothyriales</taxon>
        <taxon>Herpotrichiellaceae</taxon>
        <taxon>Exophiala</taxon>
    </lineage>
</organism>
<dbReference type="Proteomes" id="UP000027920">
    <property type="component" value="Unassembled WGS sequence"/>
</dbReference>
<dbReference type="VEuPathDB" id="FungiDB:A1O9_06643"/>
<dbReference type="Pfam" id="PF00135">
    <property type="entry name" value="COesterase"/>
    <property type="match status" value="1"/>
</dbReference>
<evidence type="ECO:0000259" key="4">
    <source>
        <dbReference type="Pfam" id="PF00135"/>
    </source>
</evidence>
<evidence type="ECO:0000256" key="2">
    <source>
        <dbReference type="ARBA" id="ARBA00022801"/>
    </source>
</evidence>